<gene>
    <name evidence="2" type="ORF">chiPu_0024300</name>
</gene>
<evidence type="ECO:0000313" key="3">
    <source>
        <dbReference type="Proteomes" id="UP000287033"/>
    </source>
</evidence>
<organism evidence="2 3">
    <name type="scientific">Chiloscyllium punctatum</name>
    <name type="common">Brownbanded bambooshark</name>
    <name type="synonym">Hemiscyllium punctatum</name>
    <dbReference type="NCBI Taxonomy" id="137246"/>
    <lineage>
        <taxon>Eukaryota</taxon>
        <taxon>Metazoa</taxon>
        <taxon>Chordata</taxon>
        <taxon>Craniata</taxon>
        <taxon>Vertebrata</taxon>
        <taxon>Chondrichthyes</taxon>
        <taxon>Elasmobranchii</taxon>
        <taxon>Galeomorphii</taxon>
        <taxon>Galeoidea</taxon>
        <taxon>Orectolobiformes</taxon>
        <taxon>Hemiscylliidae</taxon>
        <taxon>Chiloscyllium</taxon>
    </lineage>
</organism>
<evidence type="ECO:0000313" key="2">
    <source>
        <dbReference type="EMBL" id="GCC40134.1"/>
    </source>
</evidence>
<protein>
    <submittedName>
        <fullName evidence="2">Uncharacterized protein</fullName>
    </submittedName>
</protein>
<reference evidence="2 3" key="1">
    <citation type="journal article" date="2018" name="Nat. Ecol. Evol.">
        <title>Shark genomes provide insights into elasmobranch evolution and the origin of vertebrates.</title>
        <authorList>
            <person name="Hara Y"/>
            <person name="Yamaguchi K"/>
            <person name="Onimaru K"/>
            <person name="Kadota M"/>
            <person name="Koyanagi M"/>
            <person name="Keeley SD"/>
            <person name="Tatsumi K"/>
            <person name="Tanaka K"/>
            <person name="Motone F"/>
            <person name="Kageyama Y"/>
            <person name="Nozu R"/>
            <person name="Adachi N"/>
            <person name="Nishimura O"/>
            <person name="Nakagawa R"/>
            <person name="Tanegashima C"/>
            <person name="Kiyatake I"/>
            <person name="Matsumoto R"/>
            <person name="Murakumo K"/>
            <person name="Nishida K"/>
            <person name="Terakita A"/>
            <person name="Kuratani S"/>
            <person name="Sato K"/>
            <person name="Hyodo S Kuraku.S."/>
        </authorList>
    </citation>
    <scope>NUCLEOTIDE SEQUENCE [LARGE SCALE GENOMIC DNA]</scope>
</reference>
<evidence type="ECO:0000256" key="1">
    <source>
        <dbReference type="SAM" id="MobiDB-lite"/>
    </source>
</evidence>
<sequence length="90" mass="9598">MFMTAMVGFRMKTHLKRFCDKFLQTVKVSGMAKPDTTSLTTQSLHGVSVGSEPTTLVLLAPRPYQLSKPIDASGVPQADANIAGAHNHGG</sequence>
<comment type="caution">
    <text evidence="2">The sequence shown here is derived from an EMBL/GenBank/DDBJ whole genome shotgun (WGS) entry which is preliminary data.</text>
</comment>
<keyword evidence="3" id="KW-1185">Reference proteome</keyword>
<accession>A0A401TC01</accession>
<name>A0A401TC01_CHIPU</name>
<feature type="region of interest" description="Disordered" evidence="1">
    <location>
        <begin position="70"/>
        <end position="90"/>
    </location>
</feature>
<dbReference type="EMBL" id="BEZZ01036685">
    <property type="protein sequence ID" value="GCC40134.1"/>
    <property type="molecule type" value="Genomic_DNA"/>
</dbReference>
<dbReference type="Proteomes" id="UP000287033">
    <property type="component" value="Unassembled WGS sequence"/>
</dbReference>
<feature type="non-terminal residue" evidence="2">
    <location>
        <position position="90"/>
    </location>
</feature>
<proteinExistence type="predicted"/>
<dbReference type="AlphaFoldDB" id="A0A401TC01"/>